<keyword evidence="7 9" id="KW-0472">Membrane</keyword>
<accession>A0A1G2Q0T1</accession>
<evidence type="ECO:0000256" key="1">
    <source>
        <dbReference type="ARBA" id="ARBA00004651"/>
    </source>
</evidence>
<evidence type="ECO:0000256" key="9">
    <source>
        <dbReference type="SAM" id="Phobius"/>
    </source>
</evidence>
<comment type="caution">
    <text evidence="10">The sequence shown here is derived from an EMBL/GenBank/DDBJ whole genome shotgun (WGS) entry which is preliminary data.</text>
</comment>
<sequence length="246" mass="28664">LILHFPIYDISRKVSEPCEVDFILGKNFIITAHYKSIIPLHELVKIFEVSILLKENNFAKSVGRLIFLITKKLYDYALRQLEHIHAKISEIEERIFTGQEKEMVKEISYVQRDTLEFQRAIHAHGSVLKSLYETDPKITGKDFTHYLNGMLAELARVENLLDNSKETIELLRGTNDSLLSNKTNEIMKILTVMAFITFPSMLLSSLMGMNTKWLPVGMPGDFWVIIFLIISSSLIFYWFFKRKKWI</sequence>
<dbReference type="GO" id="GO:0050897">
    <property type="term" value="F:cobalt ion binding"/>
    <property type="evidence" value="ECO:0007669"/>
    <property type="project" value="TreeGrafter"/>
</dbReference>
<dbReference type="GO" id="GO:0015087">
    <property type="term" value="F:cobalt ion transmembrane transporter activity"/>
    <property type="evidence" value="ECO:0007669"/>
    <property type="project" value="TreeGrafter"/>
</dbReference>
<dbReference type="GO" id="GO:0015095">
    <property type="term" value="F:magnesium ion transmembrane transporter activity"/>
    <property type="evidence" value="ECO:0007669"/>
    <property type="project" value="TreeGrafter"/>
</dbReference>
<dbReference type="AlphaFoldDB" id="A0A1G2Q0T1"/>
<evidence type="ECO:0000256" key="2">
    <source>
        <dbReference type="ARBA" id="ARBA00009765"/>
    </source>
</evidence>
<evidence type="ECO:0000256" key="5">
    <source>
        <dbReference type="ARBA" id="ARBA00022692"/>
    </source>
</evidence>
<dbReference type="Gene3D" id="1.20.58.340">
    <property type="entry name" value="Magnesium transport protein CorA, transmembrane region"/>
    <property type="match status" value="2"/>
</dbReference>
<dbReference type="InterPro" id="IPR002523">
    <property type="entry name" value="MgTranspt_CorA/ZnTranspt_ZntB"/>
</dbReference>
<organism evidence="10 11">
    <name type="scientific">Candidatus Terrybacteria bacterium RIFCSPLOWO2_02_42_20</name>
    <dbReference type="NCBI Taxonomy" id="1802370"/>
    <lineage>
        <taxon>Bacteria</taxon>
        <taxon>Candidatus Terryibacteriota</taxon>
    </lineage>
</organism>
<evidence type="ECO:0000256" key="4">
    <source>
        <dbReference type="ARBA" id="ARBA00022475"/>
    </source>
</evidence>
<dbReference type="Proteomes" id="UP000177649">
    <property type="component" value="Unassembled WGS sequence"/>
</dbReference>
<dbReference type="Pfam" id="PF01544">
    <property type="entry name" value="CorA"/>
    <property type="match status" value="1"/>
</dbReference>
<dbReference type="GO" id="GO:0005886">
    <property type="term" value="C:plasma membrane"/>
    <property type="evidence" value="ECO:0007669"/>
    <property type="project" value="UniProtKB-SubCell"/>
</dbReference>
<feature type="non-terminal residue" evidence="10">
    <location>
        <position position="1"/>
    </location>
</feature>
<evidence type="ECO:0008006" key="12">
    <source>
        <dbReference type="Google" id="ProtNLM"/>
    </source>
</evidence>
<evidence type="ECO:0000313" key="11">
    <source>
        <dbReference type="Proteomes" id="UP000177649"/>
    </source>
</evidence>
<dbReference type="InterPro" id="IPR045863">
    <property type="entry name" value="CorA_TM1_TM2"/>
</dbReference>
<comment type="subcellular location">
    <subcellularLocation>
        <location evidence="1">Cell membrane</location>
        <topology evidence="1">Multi-pass membrane protein</topology>
    </subcellularLocation>
</comment>
<dbReference type="PANTHER" id="PTHR46494">
    <property type="entry name" value="CORA FAMILY METAL ION TRANSPORTER (EUROFUNG)"/>
    <property type="match status" value="1"/>
</dbReference>
<dbReference type="SUPFAM" id="SSF144083">
    <property type="entry name" value="Magnesium transport protein CorA, transmembrane region"/>
    <property type="match status" value="1"/>
</dbReference>
<dbReference type="EMBL" id="MHTA01000032">
    <property type="protein sequence ID" value="OHA53629.1"/>
    <property type="molecule type" value="Genomic_DNA"/>
</dbReference>
<keyword evidence="4" id="KW-1003">Cell membrane</keyword>
<keyword evidence="6 9" id="KW-1133">Transmembrane helix</keyword>
<reference evidence="10 11" key="1">
    <citation type="journal article" date="2016" name="Nat. Commun.">
        <title>Thousands of microbial genomes shed light on interconnected biogeochemical processes in an aquifer system.</title>
        <authorList>
            <person name="Anantharaman K."/>
            <person name="Brown C.T."/>
            <person name="Hug L.A."/>
            <person name="Sharon I."/>
            <person name="Castelle C.J."/>
            <person name="Probst A.J."/>
            <person name="Thomas B.C."/>
            <person name="Singh A."/>
            <person name="Wilkins M.J."/>
            <person name="Karaoz U."/>
            <person name="Brodie E.L."/>
            <person name="Williams K.H."/>
            <person name="Hubbard S.S."/>
            <person name="Banfield J.F."/>
        </authorList>
    </citation>
    <scope>NUCLEOTIDE SEQUENCE [LARGE SCALE GENOMIC DNA]</scope>
</reference>
<feature type="coiled-coil region" evidence="8">
    <location>
        <begin position="147"/>
        <end position="174"/>
    </location>
</feature>
<dbReference type="GO" id="GO:0000287">
    <property type="term" value="F:magnesium ion binding"/>
    <property type="evidence" value="ECO:0007669"/>
    <property type="project" value="TreeGrafter"/>
</dbReference>
<keyword evidence="3" id="KW-0813">Transport</keyword>
<dbReference type="PANTHER" id="PTHR46494:SF1">
    <property type="entry name" value="CORA FAMILY METAL ION TRANSPORTER (EUROFUNG)"/>
    <property type="match status" value="1"/>
</dbReference>
<dbReference type="InterPro" id="IPR045861">
    <property type="entry name" value="CorA_cytoplasmic_dom"/>
</dbReference>
<evidence type="ECO:0000256" key="3">
    <source>
        <dbReference type="ARBA" id="ARBA00022448"/>
    </source>
</evidence>
<evidence type="ECO:0000256" key="6">
    <source>
        <dbReference type="ARBA" id="ARBA00022989"/>
    </source>
</evidence>
<comment type="similarity">
    <text evidence="2">Belongs to the CorA metal ion transporter (MIT) (TC 1.A.35) family.</text>
</comment>
<feature type="transmembrane region" description="Helical" evidence="9">
    <location>
        <begin position="189"/>
        <end position="210"/>
    </location>
</feature>
<evidence type="ECO:0000313" key="10">
    <source>
        <dbReference type="EMBL" id="OHA53629.1"/>
    </source>
</evidence>
<proteinExistence type="inferred from homology"/>
<dbReference type="STRING" id="1802370.A2Z62_02150"/>
<gene>
    <name evidence="10" type="ORF">A2Z62_02150</name>
</gene>
<keyword evidence="5 9" id="KW-0812">Transmembrane</keyword>
<protein>
    <recommendedName>
        <fullName evidence="12">Magnesium transporter CorA</fullName>
    </recommendedName>
</protein>
<evidence type="ECO:0000256" key="8">
    <source>
        <dbReference type="SAM" id="Coils"/>
    </source>
</evidence>
<evidence type="ECO:0000256" key="7">
    <source>
        <dbReference type="ARBA" id="ARBA00023136"/>
    </source>
</evidence>
<feature type="transmembrane region" description="Helical" evidence="9">
    <location>
        <begin position="222"/>
        <end position="240"/>
    </location>
</feature>
<name>A0A1G2Q0T1_9BACT</name>
<dbReference type="SUPFAM" id="SSF143865">
    <property type="entry name" value="CorA soluble domain-like"/>
    <property type="match status" value="1"/>
</dbReference>
<keyword evidence="8" id="KW-0175">Coiled coil</keyword>